<feature type="non-terminal residue" evidence="2">
    <location>
        <position position="53"/>
    </location>
</feature>
<accession>A0A165KY71</accession>
<organism evidence="2 3">
    <name type="scientific">Daedalea quercina L-15889</name>
    <dbReference type="NCBI Taxonomy" id="1314783"/>
    <lineage>
        <taxon>Eukaryota</taxon>
        <taxon>Fungi</taxon>
        <taxon>Dikarya</taxon>
        <taxon>Basidiomycota</taxon>
        <taxon>Agaricomycotina</taxon>
        <taxon>Agaricomycetes</taxon>
        <taxon>Polyporales</taxon>
        <taxon>Fomitopsis</taxon>
    </lineage>
</organism>
<gene>
    <name evidence="2" type="ORF">DAEQUDRAFT_651894</name>
</gene>
<name>A0A165KY71_9APHY</name>
<evidence type="ECO:0008006" key="4">
    <source>
        <dbReference type="Google" id="ProtNLM"/>
    </source>
</evidence>
<feature type="region of interest" description="Disordered" evidence="1">
    <location>
        <begin position="1"/>
        <end position="21"/>
    </location>
</feature>
<reference evidence="2 3" key="1">
    <citation type="journal article" date="2016" name="Mol. Biol. Evol.">
        <title>Comparative Genomics of Early-Diverging Mushroom-Forming Fungi Provides Insights into the Origins of Lignocellulose Decay Capabilities.</title>
        <authorList>
            <person name="Nagy L.G."/>
            <person name="Riley R."/>
            <person name="Tritt A."/>
            <person name="Adam C."/>
            <person name="Daum C."/>
            <person name="Floudas D."/>
            <person name="Sun H."/>
            <person name="Yadav J.S."/>
            <person name="Pangilinan J."/>
            <person name="Larsson K.H."/>
            <person name="Matsuura K."/>
            <person name="Barry K."/>
            <person name="Labutti K."/>
            <person name="Kuo R."/>
            <person name="Ohm R.A."/>
            <person name="Bhattacharya S.S."/>
            <person name="Shirouzu T."/>
            <person name="Yoshinaga Y."/>
            <person name="Martin F.M."/>
            <person name="Grigoriev I.V."/>
            <person name="Hibbett D.S."/>
        </authorList>
    </citation>
    <scope>NUCLEOTIDE SEQUENCE [LARGE SCALE GENOMIC DNA]</scope>
    <source>
        <strain evidence="2 3">L-15889</strain>
    </source>
</reference>
<dbReference type="Proteomes" id="UP000076727">
    <property type="component" value="Unassembled WGS sequence"/>
</dbReference>
<dbReference type="AlphaFoldDB" id="A0A165KY71"/>
<feature type="non-terminal residue" evidence="2">
    <location>
        <position position="1"/>
    </location>
</feature>
<sequence>SWQQSSKEEHAQSETEYQAAQAQGFAEGTVVKLGGKMSAVVGALAGDRQQEAS</sequence>
<evidence type="ECO:0000313" key="3">
    <source>
        <dbReference type="Proteomes" id="UP000076727"/>
    </source>
</evidence>
<evidence type="ECO:0000313" key="2">
    <source>
        <dbReference type="EMBL" id="KZT63747.1"/>
    </source>
</evidence>
<protein>
    <recommendedName>
        <fullName evidence="4">CsbD-like domain-containing protein</fullName>
    </recommendedName>
</protein>
<evidence type="ECO:0000256" key="1">
    <source>
        <dbReference type="SAM" id="MobiDB-lite"/>
    </source>
</evidence>
<proteinExistence type="predicted"/>
<dbReference type="STRING" id="1314783.A0A165KY71"/>
<dbReference type="OrthoDB" id="9999611at2759"/>
<dbReference type="EMBL" id="KV429159">
    <property type="protein sequence ID" value="KZT63747.1"/>
    <property type="molecule type" value="Genomic_DNA"/>
</dbReference>
<feature type="compositionally biased region" description="Basic and acidic residues" evidence="1">
    <location>
        <begin position="1"/>
        <end position="13"/>
    </location>
</feature>
<keyword evidence="3" id="KW-1185">Reference proteome</keyword>